<keyword evidence="2" id="KW-1003">Cell membrane</keyword>
<feature type="transmembrane region" description="Helical" evidence="6">
    <location>
        <begin position="359"/>
        <end position="382"/>
    </location>
</feature>
<evidence type="ECO:0000256" key="5">
    <source>
        <dbReference type="ARBA" id="ARBA00023136"/>
    </source>
</evidence>
<dbReference type="GO" id="GO:0043190">
    <property type="term" value="C:ATP-binding cassette (ABC) transporter complex"/>
    <property type="evidence" value="ECO:0007669"/>
    <property type="project" value="InterPro"/>
</dbReference>
<dbReference type="EMBL" id="FN543104">
    <property type="protein sequence ID" value="CBA29957.1"/>
    <property type="molecule type" value="Genomic_DNA"/>
</dbReference>
<feature type="transmembrane region" description="Helical" evidence="6">
    <location>
        <begin position="68"/>
        <end position="97"/>
    </location>
</feature>
<dbReference type="InterPro" id="IPR030923">
    <property type="entry name" value="LptG"/>
</dbReference>
<dbReference type="GO" id="GO:0055085">
    <property type="term" value="P:transmembrane transport"/>
    <property type="evidence" value="ECO:0007669"/>
    <property type="project" value="InterPro"/>
</dbReference>
<reference evidence="7" key="1">
    <citation type="journal article" date="2010" name="Nature">
        <title>The dynamic genome of Hydra.</title>
        <authorList>
            <person name="Chapman J.A."/>
            <person name="Kirkness E.F."/>
            <person name="Simakov O."/>
            <person name="Hampson S.E."/>
            <person name="Mitros T."/>
            <person name="Weinmaier T."/>
            <person name="Rattei T."/>
            <person name="Balasubramanian P.G."/>
            <person name="Borman J."/>
            <person name="Busam D."/>
            <person name="Disbennett K."/>
            <person name="Pfannkoch C."/>
            <person name="Sumin N."/>
            <person name="Sutton G."/>
            <person name="Viswanathan L."/>
            <person name="Walenz B."/>
            <person name="Goodstein D.M."/>
            <person name="Hellsten U."/>
            <person name="Kawashima T."/>
            <person name="Prochnik S.E."/>
            <person name="Putnam N.H."/>
            <person name="Shu S."/>
            <person name="Blumberg B."/>
            <person name="Dana C.E."/>
            <person name="Gee L."/>
            <person name="Kibler D.F."/>
            <person name="Law L."/>
            <person name="Lindgens D."/>
            <person name="Martinez D.E."/>
            <person name="Peng J."/>
            <person name="Wigge P.A."/>
            <person name="Bertulat B."/>
            <person name="Guder C."/>
            <person name="Nakamura Y."/>
            <person name="Ozbek S."/>
            <person name="Watanabe H."/>
            <person name="Khalturin K."/>
            <person name="Hemmrich G."/>
            <person name="Franke A."/>
            <person name="Augustin R."/>
            <person name="Fraune S."/>
            <person name="Hayakawa E."/>
            <person name="Hayakawa S."/>
            <person name="Hirose M."/>
            <person name="Hwang J."/>
            <person name="Ikeo K."/>
            <person name="Nishimiya-Fujisawa C."/>
            <person name="Ogura A."/>
            <person name="Takahashi T."/>
            <person name="Steinmetz P.R."/>
            <person name="Zhang X."/>
            <person name="Aufschnaiter R."/>
            <person name="Eder M.K."/>
            <person name="Gorny A.K."/>
            <person name="Salvenmoser W."/>
            <person name="Heimberg A.M."/>
            <person name="Wheeler B.M."/>
            <person name="Peterson K.J."/>
            <person name="Boettger A."/>
            <person name="Tischler P."/>
            <person name="Wolf A."/>
            <person name="Gojobori T."/>
            <person name="Remington K.A."/>
            <person name="Strausberg R.L."/>
            <person name="Venter J."/>
            <person name="Technau U."/>
            <person name="Hobmayer B."/>
            <person name="Bosch T.C."/>
            <person name="Holstein T.W."/>
            <person name="Fujisawa T."/>
            <person name="Bode H.R."/>
            <person name="David C.N."/>
            <person name="Rokhsar D.S."/>
            <person name="Steele R.E."/>
        </authorList>
    </citation>
    <scope>NUCLEOTIDE SEQUENCE</scope>
</reference>
<gene>
    <name evidence="7" type="ORF">Csp_A14750</name>
</gene>
<proteinExistence type="predicted"/>
<comment type="subcellular location">
    <subcellularLocation>
        <location evidence="1">Cell membrane</location>
        <topology evidence="1">Multi-pass membrane protein</topology>
    </subcellularLocation>
</comment>
<keyword evidence="3 6" id="KW-0812">Transmembrane</keyword>
<feature type="transmembrane region" description="Helical" evidence="6">
    <location>
        <begin position="23"/>
        <end position="48"/>
    </location>
</feature>
<dbReference type="NCBIfam" id="TIGR04408">
    <property type="entry name" value="LptG_lptG"/>
    <property type="match status" value="1"/>
</dbReference>
<evidence type="ECO:0000256" key="3">
    <source>
        <dbReference type="ARBA" id="ARBA00022692"/>
    </source>
</evidence>
<organism evidence="7">
    <name type="scientific">Curvibacter symbiont subsp. Hydra magnipapillata</name>
    <dbReference type="NCBI Taxonomy" id="667019"/>
    <lineage>
        <taxon>Bacteria</taxon>
        <taxon>Pseudomonadati</taxon>
        <taxon>Pseudomonadota</taxon>
        <taxon>Betaproteobacteria</taxon>
        <taxon>Burkholderiales</taxon>
        <taxon>Comamonadaceae</taxon>
        <taxon>Curvibacter</taxon>
    </lineage>
</organism>
<evidence type="ECO:0008006" key="8">
    <source>
        <dbReference type="Google" id="ProtNLM"/>
    </source>
</evidence>
<keyword evidence="4 6" id="KW-1133">Transmembrane helix</keyword>
<feature type="transmembrane region" description="Helical" evidence="6">
    <location>
        <begin position="300"/>
        <end position="319"/>
    </location>
</feature>
<evidence type="ECO:0000256" key="6">
    <source>
        <dbReference type="SAM" id="Phobius"/>
    </source>
</evidence>
<evidence type="ECO:0000256" key="2">
    <source>
        <dbReference type="ARBA" id="ARBA00022475"/>
    </source>
</evidence>
<sequence length="384" mass="42562">MDPAPAPPKNGCREPLMKTLRKLLYGEVITAVTLVTLGFMALFFFFDVVEELQSVSRIASSGYQVPQALIYVALMIPAHVYELFPITVLIGTIFVMARLARSSEFTILRTSGLGPWRALRTLLALGLGFVLFTFAVGDYVAPLADKTAQLLKSRFQGKISVGKTGAWLKERQAYGSYSVNVGALSSDATLKDVRVYEFDNQGKVVSLTEAKAGTFGDDESWMLTQGVRTEFTSGPDQVSKVDRVAFESFRWPTQISAEMVAAAVLRPERMGTIDLFQYIRHLNANGQSAQKYEIQFWKKVFYPLSCLVMVVLSLPFAYLHFRSGSIAGYTFGGVMAGISFVLLNNVLNDLGNLQGWQPWITAALPGLIYSFFSLAAFTWLVLRR</sequence>
<dbReference type="InterPro" id="IPR005495">
    <property type="entry name" value="LptG/LptF_permease"/>
</dbReference>
<name>C9YBH4_CURXX</name>
<dbReference type="PANTHER" id="PTHR33529">
    <property type="entry name" value="SLR0882 PROTEIN-RELATED"/>
    <property type="match status" value="1"/>
</dbReference>
<dbReference type="GO" id="GO:0015920">
    <property type="term" value="P:lipopolysaccharide transport"/>
    <property type="evidence" value="ECO:0007669"/>
    <property type="project" value="TreeGrafter"/>
</dbReference>
<feature type="transmembrane region" description="Helical" evidence="6">
    <location>
        <begin position="326"/>
        <end position="347"/>
    </location>
</feature>
<dbReference type="AlphaFoldDB" id="C9YBH4"/>
<evidence type="ECO:0000256" key="1">
    <source>
        <dbReference type="ARBA" id="ARBA00004651"/>
    </source>
</evidence>
<keyword evidence="5 6" id="KW-0472">Membrane</keyword>
<evidence type="ECO:0000313" key="7">
    <source>
        <dbReference type="EMBL" id="CBA29957.1"/>
    </source>
</evidence>
<protein>
    <recommendedName>
        <fullName evidence="8">LPS export ABC transporter permease LptG</fullName>
    </recommendedName>
</protein>
<dbReference type="PANTHER" id="PTHR33529:SF2">
    <property type="entry name" value="LIPOPOLYSACCHARIDE EXPORT SYSTEM PERMEASE PROTEIN LPTG"/>
    <property type="match status" value="1"/>
</dbReference>
<feature type="transmembrane region" description="Helical" evidence="6">
    <location>
        <begin position="118"/>
        <end position="137"/>
    </location>
</feature>
<accession>C9YBH4</accession>
<dbReference type="Pfam" id="PF03739">
    <property type="entry name" value="LptF_LptG"/>
    <property type="match status" value="1"/>
</dbReference>
<evidence type="ECO:0000256" key="4">
    <source>
        <dbReference type="ARBA" id="ARBA00022989"/>
    </source>
</evidence>